<accession>A0A061RAV3</accession>
<dbReference type="PROSITE" id="PS51820">
    <property type="entry name" value="PA14"/>
    <property type="match status" value="1"/>
</dbReference>
<name>A0A061RAV3_9CHLO</name>
<feature type="region of interest" description="Disordered" evidence="6">
    <location>
        <begin position="1657"/>
        <end position="1691"/>
    </location>
</feature>
<dbReference type="Pfam" id="PF24606">
    <property type="entry name" value="CEMIP_beta-hel"/>
    <property type="match status" value="1"/>
</dbReference>
<feature type="domain" description="PA14" evidence="9">
    <location>
        <begin position="351"/>
        <end position="518"/>
    </location>
</feature>
<sequence>MWHPLSFVVVVSTVCFQSNLVISEGLSRRKLPEIPPPTITSVSTSESFNNYQRYGSMSGGTKLYIRGTGFSTSSSDIGTVTNRVFVGGREASYINYESSATQIVALTPPYDCGIGNNLEDCDVVWSDEQKVEVLIENLRSAVAPETFKYSFYYTPQLYFLEPRSGPIGTNVTYIGNFRDWSLSRSLEAINRDRLRIGGQRCRLPEEDSYEFNDISYYYEVPCTAGDDLTTPGFYNATLAVEGRYGDALIEAKDIGGEYQYWQTYTWYPWQSSRSGWRPYQLSPSGELYMFEFHPTIKSLSHSGGSKEGGLLLTITGSGFSPTAELNSVDVDGVPCDIQTASTTVITCLTGKWTRETEPQFYKGNRGVRRELFDGSSFNFENKNFTDVIPSILTERNRGDLYHQRLQTVFTPQQTGNYSFWVISDDESKLYVSDLQVDSPTLDHRVAYLSSYCQGFFYRPGITRGGCEGQQRSDPMLLEAGRDYLIQAEQQERFGSDYLSVGIIVPDSEPSYNSLREIEVVDIVVEATFEAQRIKIVTNSAITGGFFVVQYSYIDPNGFETMTYTALDATRASDSTYLETYLQFPDTFSVSNCNLTDPHFGICFEVTFESLTERGIQRELFGIFYPAESISCATGCELSAQTLYSAERTAQGDAEVEGTFALLYGPVSTRPLPWRASSDEVAAALRAVPEIPGDSYYVTRRTSTSTRLVYDIEFVGHPGPLLAQLQVDLTGLSGGSSLTATTEVLQAGSYDQLLSPVPSYMLFTRETKPQVRILSNGHPASCEAEDSDTGLGSSCPFVASESLTPAVTSFTEFFGPDTLQNSTSTRVLVMHGYGFSASLSGNLVTVGGEVCRPMSAAEDSITCALTKVVTGRNMVVVTVLDKGLARHVGDTAPYFVVGPLSVESVSPTEGSIGGGTFVTITGGVFPEGRPSLVNISFEEARGSGEPGVVPVPVLESLESDRIVFKAPPNSELKAEYDNVVIDVAGQRHEFAFGYSAQLTPLITSVTPNLVSAVEPTLLTIAGQDLGSSADDVEVTLAGDPCVIRSISPTATTCMWYPMDNTQLINCDVQCELMIDGVPRTTHDLHYNVKEKGLAVGAPGALEVRVALEINNVSPDHGSVFGGTMVTIRGAGFGTGEFFPTTVSIGSGFPASLCDVSFVNLTYIECATRPVALGDLGVYQDVEATVRNVPLECKFVPLTDLLPASLYGLDVVPPPAPPPISLGTLDPVPPPPPAPPSPPLYESQYRQVYFYGIGDVAVEFPRSGPNETYPSDWNAAGIPQPDEPFPGVYPWQSPPPPPQRRLLYSSAPQGLYGVADDGGLQDADRASTPTASSPDASTTSAFNLNSEGSMYGLNETGLRGSDGFPTVTPPDANPSTESNSLASNGTELYGLEVQNLTLLPEANVSLPPPPGSLPPPPPPPAFFPPPPPPVPIAGACRFLYGVEYTPIVENISVSSISHADILVIRGSNFSSNADPEELDVHFVPVAGPDDVPESLLYLTQVKDTPRCTVLSVSQTEISCRPPVATMNHYAVVVYNKEWGFASSYPVVELLVGVEAINPVQGSLGGTLLTLSGSGFSENPAANEVMIGDKSCSIESATTTEIICRAPERSSDDNVTVTLRVNSILAPNLCRCDASVHNTPLPVGGRRLLSSADEGIYGLGSDGSTDYADSTSPPSSPSTSSLSPSSSSGGSADVPVSDLLGAAVHGLYGLNETDITGPTPEAQPTPTAEASNPDPLSADNATSQIDDFYGLGGVNGTGSVGAEIPPVTPGGTPTPTPTEAGTPTETQTPTPTEAAGLPVGCCFFEYLQSLTPEVSSINEGPGVVTISGTGFSADSANNTVTIGGFTAPVQSASGSFIVADVSGVPAGRYVVDVLVAGKGFAAGQDIEFSKDPGVTGVTPATSSVAGGVAVTISGSGFNSVNASANSVVLCGSDCNVSSATTGEIVCTAGPLVNLETSANYGLGVEQNLVALGDPISNPQFSSDPPSNAFDGSIGTRFYSWDGNCYVGIDFGEGRRAQVRKLSLHPAIDYYRATQIILNSRFEGSNDGSSYTVLLTVDQEPPQGYTSYYVPEGTEPYRYVRWASRVGEPCYLAEFQIQGVLLSDSQAGVPCSASVEVSADGQIGGAPSAELADSFTYDIGITPTLTAISPERGTAAGGTTVTLTGTGFGTKKDGTTQTSPSDISVVMSGIACNVSSVTETAIVCETGARDSLNPESLVISVADKGYVATGGILFTYIDLWSASTTWGGLDPPIAGDSVVIPAGQNILLDVSTPQLYLVLIEGRLEFDREKNLTLDASYIFVRGPTAHLEVGTEADPFPNQAVITLHGRPPGSPELPTVLAPELPIYGAKNIAVRFGTLDLHGMPKLPTWTKLAATAVPGDTSVQLTQPVNWAVGDEIVIASSGYLPTEAEKVTVEAVSDDGHNLTISPALQYTHFGELQEIAGHIVDMRAEVGVLTRNVKVQGDPTTETTKWGGHVMLFAPEEEGPTPGHISYVECFRCGQAFNLGRYPFHFHMMGNVEGSYVRGCGIHHTFNRAVTIHAVHFFEVTHNVAYDNMGHTFFMEDAIETNNEIAYNLGLHTKASLSLLDTDTTPATFWITNPSNYIRHNAAAGSDRYGFWFDLQVHPTGPSFTTTICPVGMPLGAFENNTAHTSGRYGLRIFNFYDPREDPCAWGGNNDFDVSPARQAIFKNFTGYKNLRSGATALRIGQVVFRDFKLVDNMRAGGEIVIYQGPRDAAGFEDTLVVAHSDQVDVPLPHSLRDSRDPDVGRTVGMWPSGYAYNLTYRNITFVNFDRSDMFVWSNCAHCNFPNTKNNAGKTNYMRGITYVNSDSRVYWSTPTKGVWQDEDGTGFGGAAGQYAVAKDQTAFLEDVCSDASSEWGPSQTWFCPADVLVARLAVYGMDPFASFDQDSLNITRIVDASPRCSSGECSCGIITNSSW</sequence>
<dbReference type="SUPFAM" id="SSF81296">
    <property type="entry name" value="E set domains"/>
    <property type="match status" value="9"/>
</dbReference>
<dbReference type="SMART" id="SM01225">
    <property type="entry name" value="G8"/>
    <property type="match status" value="1"/>
</dbReference>
<dbReference type="EMBL" id="GBEZ01018540">
    <property type="protein sequence ID" value="JAC67904.1"/>
    <property type="molecule type" value="Transcribed_RNA"/>
</dbReference>
<dbReference type="PROSITE" id="PS51484">
    <property type="entry name" value="G8"/>
    <property type="match status" value="1"/>
</dbReference>
<feature type="region of interest" description="Disordered" evidence="6">
    <location>
        <begin position="1399"/>
        <end position="1420"/>
    </location>
</feature>
<keyword evidence="2" id="KW-0472">Membrane</keyword>
<dbReference type="InterPro" id="IPR013783">
    <property type="entry name" value="Ig-like_fold"/>
</dbReference>
<evidence type="ECO:0000256" key="1">
    <source>
        <dbReference type="ARBA" id="ARBA00004236"/>
    </source>
</evidence>
<keyword evidence="4" id="KW-0677">Repeat</keyword>
<dbReference type="InterPro" id="IPR019316">
    <property type="entry name" value="G8_domain"/>
</dbReference>
<feature type="domain" description="G8" evidence="8">
    <location>
        <begin position="2240"/>
        <end position="2370"/>
    </location>
</feature>
<evidence type="ECO:0000256" key="3">
    <source>
        <dbReference type="ARBA" id="ARBA00022729"/>
    </source>
</evidence>
<feature type="compositionally biased region" description="Low complexity" evidence="6">
    <location>
        <begin position="1665"/>
        <end position="1691"/>
    </location>
</feature>
<evidence type="ECO:0000256" key="6">
    <source>
        <dbReference type="SAM" id="MobiDB-lite"/>
    </source>
</evidence>
<dbReference type="Gene3D" id="2.60.120.260">
    <property type="entry name" value="Galactose-binding domain-like"/>
    <property type="match status" value="1"/>
</dbReference>
<evidence type="ECO:0000256" key="7">
    <source>
        <dbReference type="SAM" id="SignalP"/>
    </source>
</evidence>
<comment type="subcellular location">
    <subcellularLocation>
        <location evidence="1">Cell membrane</location>
    </subcellularLocation>
</comment>
<feature type="compositionally biased region" description="Low complexity" evidence="6">
    <location>
        <begin position="1324"/>
        <end position="1339"/>
    </location>
</feature>
<reference evidence="10" key="1">
    <citation type="submission" date="2014-05" db="EMBL/GenBank/DDBJ databases">
        <title>The transcriptome of the halophilic microalga Tetraselmis sp. GSL018 isolated from the Great Salt Lake, Utah.</title>
        <authorList>
            <person name="Jinkerson R.E."/>
            <person name="D'Adamo S."/>
            <person name="Posewitz M.C."/>
        </authorList>
    </citation>
    <scope>NUCLEOTIDE SEQUENCE</scope>
    <source>
        <strain evidence="10">GSL018</strain>
    </source>
</reference>
<keyword evidence="2" id="KW-1003">Cell membrane</keyword>
<dbReference type="Pfam" id="PF10162">
    <property type="entry name" value="G8"/>
    <property type="match status" value="1"/>
</dbReference>
<dbReference type="PANTHER" id="PTHR46769:SF2">
    <property type="entry name" value="FIBROCYSTIN-L ISOFORM 2 PRECURSOR-RELATED"/>
    <property type="match status" value="1"/>
</dbReference>
<evidence type="ECO:0000259" key="9">
    <source>
        <dbReference type="PROSITE" id="PS51820"/>
    </source>
</evidence>
<keyword evidence="3 7" id="KW-0732">Signal</keyword>
<dbReference type="InterPro" id="IPR002909">
    <property type="entry name" value="IPT_dom"/>
</dbReference>
<gene>
    <name evidence="10" type="ORF">TSPGSL018_9973</name>
</gene>
<protein>
    <submittedName>
        <fullName evidence="10">Ipt tig domain containing protein</fullName>
    </submittedName>
</protein>
<dbReference type="InterPro" id="IPR055401">
    <property type="entry name" value="CEMIP_beta-hel_dom"/>
</dbReference>
<feature type="compositionally biased region" description="Pro residues" evidence="6">
    <location>
        <begin position="1404"/>
        <end position="1420"/>
    </location>
</feature>
<evidence type="ECO:0000256" key="5">
    <source>
        <dbReference type="ARBA" id="ARBA00023180"/>
    </source>
</evidence>
<dbReference type="SUPFAM" id="SSF49785">
    <property type="entry name" value="Galactose-binding domain-like"/>
    <property type="match status" value="1"/>
</dbReference>
<dbReference type="PANTHER" id="PTHR46769">
    <property type="entry name" value="POLYCYSTIC KIDNEY AND HEPATIC DISEASE 1 (AUTOSOMAL RECESSIVE)-LIKE 1"/>
    <property type="match status" value="1"/>
</dbReference>
<keyword evidence="5" id="KW-0325">Glycoprotein</keyword>
<proteinExistence type="predicted"/>
<organism evidence="10">
    <name type="scientific">Tetraselmis sp. GSL018</name>
    <dbReference type="NCBI Taxonomy" id="582737"/>
    <lineage>
        <taxon>Eukaryota</taxon>
        <taxon>Viridiplantae</taxon>
        <taxon>Chlorophyta</taxon>
        <taxon>core chlorophytes</taxon>
        <taxon>Chlorodendrophyceae</taxon>
        <taxon>Chlorodendrales</taxon>
        <taxon>Chlorodendraceae</taxon>
        <taxon>Tetraselmis</taxon>
    </lineage>
</organism>
<dbReference type="Pfam" id="PF01833">
    <property type="entry name" value="TIG"/>
    <property type="match status" value="8"/>
</dbReference>
<evidence type="ECO:0000256" key="4">
    <source>
        <dbReference type="ARBA" id="ARBA00022737"/>
    </source>
</evidence>
<feature type="compositionally biased region" description="Low complexity" evidence="6">
    <location>
        <begin position="1774"/>
        <end position="1787"/>
    </location>
</feature>
<feature type="region of interest" description="Disordered" evidence="6">
    <location>
        <begin position="1218"/>
        <end position="1237"/>
    </location>
</feature>
<dbReference type="CDD" id="cd00102">
    <property type="entry name" value="IPT"/>
    <property type="match status" value="2"/>
</dbReference>
<dbReference type="InterPro" id="IPR014756">
    <property type="entry name" value="Ig_E-set"/>
</dbReference>
<feature type="compositionally biased region" description="Pro residues" evidence="6">
    <location>
        <begin position="1763"/>
        <end position="1773"/>
    </location>
</feature>
<dbReference type="InterPro" id="IPR011050">
    <property type="entry name" value="Pectin_lyase_fold/virulence"/>
</dbReference>
<dbReference type="InterPro" id="IPR052387">
    <property type="entry name" value="Fibrocystin"/>
</dbReference>
<feature type="compositionally biased region" description="Low complexity" evidence="6">
    <location>
        <begin position="1713"/>
        <end position="1727"/>
    </location>
</feature>
<feature type="signal peptide" evidence="7">
    <location>
        <begin position="1"/>
        <end position="23"/>
    </location>
</feature>
<dbReference type="GO" id="GO:0005886">
    <property type="term" value="C:plasma membrane"/>
    <property type="evidence" value="ECO:0007669"/>
    <property type="project" value="UniProtKB-SubCell"/>
</dbReference>
<evidence type="ECO:0000259" key="8">
    <source>
        <dbReference type="PROSITE" id="PS51484"/>
    </source>
</evidence>
<evidence type="ECO:0000256" key="2">
    <source>
        <dbReference type="ARBA" id="ARBA00022475"/>
    </source>
</evidence>
<dbReference type="Gene3D" id="2.60.40.10">
    <property type="entry name" value="Immunoglobulins"/>
    <property type="match status" value="10"/>
</dbReference>
<feature type="compositionally biased region" description="Polar residues" evidence="6">
    <location>
        <begin position="1371"/>
        <end position="1381"/>
    </location>
</feature>
<dbReference type="InterPro" id="IPR037524">
    <property type="entry name" value="PA14/GLEYA"/>
</dbReference>
<dbReference type="SMART" id="SM00429">
    <property type="entry name" value="IPT"/>
    <property type="match status" value="8"/>
</dbReference>
<dbReference type="CDD" id="cd00603">
    <property type="entry name" value="IPT_PCSR"/>
    <property type="match status" value="4"/>
</dbReference>
<feature type="region of interest" description="Disordered" evidence="6">
    <location>
        <begin position="1266"/>
        <end position="1381"/>
    </location>
</feature>
<evidence type="ECO:0000313" key="10">
    <source>
        <dbReference type="EMBL" id="JAC67904.1"/>
    </source>
</evidence>
<feature type="compositionally biased region" description="Pro residues" evidence="6">
    <location>
        <begin position="1225"/>
        <end position="1237"/>
    </location>
</feature>
<dbReference type="SUPFAM" id="SSF51126">
    <property type="entry name" value="Pectin lyase-like"/>
    <property type="match status" value="1"/>
</dbReference>
<feature type="compositionally biased region" description="Gly residues" evidence="6">
    <location>
        <begin position="1747"/>
        <end position="1756"/>
    </location>
</feature>
<feature type="region of interest" description="Disordered" evidence="6">
    <location>
        <begin position="1708"/>
        <end position="1787"/>
    </location>
</feature>
<dbReference type="InterPro" id="IPR008979">
    <property type="entry name" value="Galactose-bd-like_sf"/>
</dbReference>
<feature type="chain" id="PRO_5001609531" evidence="7">
    <location>
        <begin position="24"/>
        <end position="2934"/>
    </location>
</feature>